<keyword evidence="12" id="KW-1185">Reference proteome</keyword>
<dbReference type="SMART" id="SM00278">
    <property type="entry name" value="HhH1"/>
    <property type="match status" value="2"/>
</dbReference>
<dbReference type="CDD" id="cd10434">
    <property type="entry name" value="GIY-YIG_UvrC_Cho"/>
    <property type="match status" value="1"/>
</dbReference>
<keyword evidence="1 6" id="KW-0963">Cytoplasm</keyword>
<dbReference type="InterPro" id="IPR036876">
    <property type="entry name" value="UVR_dom_sf"/>
</dbReference>
<evidence type="ECO:0000313" key="11">
    <source>
        <dbReference type="EMBL" id="GAA2242252.1"/>
    </source>
</evidence>
<comment type="function">
    <text evidence="6">The UvrABC repair system catalyzes the recognition and processing of DNA lesions. UvrC both incises the 5' and 3' sides of the lesion. The N-terminal half is responsible for the 3' incision and the C-terminal half is responsible for the 5' incision.</text>
</comment>
<feature type="domain" description="UVR" evidence="8">
    <location>
        <begin position="208"/>
        <end position="243"/>
    </location>
</feature>
<dbReference type="InterPro" id="IPR035901">
    <property type="entry name" value="GIY-YIG_endonuc_sf"/>
</dbReference>
<keyword evidence="6" id="KW-0742">SOS response</keyword>
<dbReference type="InterPro" id="IPR010994">
    <property type="entry name" value="RuvA_2-like"/>
</dbReference>
<dbReference type="SUPFAM" id="SSF47781">
    <property type="entry name" value="RuvA domain 2-like"/>
    <property type="match status" value="1"/>
</dbReference>
<dbReference type="HAMAP" id="MF_00203">
    <property type="entry name" value="UvrC"/>
    <property type="match status" value="1"/>
</dbReference>
<reference evidence="11 12" key="1">
    <citation type="journal article" date="2019" name="Int. J. Syst. Evol. Microbiol.">
        <title>The Global Catalogue of Microorganisms (GCM) 10K type strain sequencing project: providing services to taxonomists for standard genome sequencing and annotation.</title>
        <authorList>
            <consortium name="The Broad Institute Genomics Platform"/>
            <consortium name="The Broad Institute Genome Sequencing Center for Infectious Disease"/>
            <person name="Wu L."/>
            <person name="Ma J."/>
        </authorList>
    </citation>
    <scope>NUCLEOTIDE SEQUENCE [LARGE SCALE GENOMIC DNA]</scope>
    <source>
        <strain evidence="11 12">JCM 3053</strain>
    </source>
</reference>
<dbReference type="Pfam" id="PF02151">
    <property type="entry name" value="UVR"/>
    <property type="match status" value="1"/>
</dbReference>
<evidence type="ECO:0000313" key="12">
    <source>
        <dbReference type="Proteomes" id="UP001501474"/>
    </source>
</evidence>
<evidence type="ECO:0000256" key="5">
    <source>
        <dbReference type="ARBA" id="ARBA00023204"/>
    </source>
</evidence>
<dbReference type="Gene3D" id="3.40.1440.10">
    <property type="entry name" value="GIY-YIG endonuclease"/>
    <property type="match status" value="1"/>
</dbReference>
<evidence type="ECO:0000256" key="1">
    <source>
        <dbReference type="ARBA" id="ARBA00022490"/>
    </source>
</evidence>
<dbReference type="InterPro" id="IPR001162">
    <property type="entry name" value="UvrC_RNase_H_dom"/>
</dbReference>
<dbReference type="EMBL" id="BAAART010000087">
    <property type="protein sequence ID" value="GAA2242252.1"/>
    <property type="molecule type" value="Genomic_DNA"/>
</dbReference>
<proteinExistence type="inferred from homology"/>
<feature type="domain" description="GIY-YIG" evidence="9">
    <location>
        <begin position="16"/>
        <end position="95"/>
    </location>
</feature>
<dbReference type="Gene3D" id="3.30.420.340">
    <property type="entry name" value="UvrC, RNAse H endonuclease domain"/>
    <property type="match status" value="1"/>
</dbReference>
<dbReference type="InterPro" id="IPR050066">
    <property type="entry name" value="UvrABC_protein_C"/>
</dbReference>
<dbReference type="InterPro" id="IPR000305">
    <property type="entry name" value="GIY-YIG_endonuc"/>
</dbReference>
<keyword evidence="4 6" id="KW-0267">Excision nuclease</keyword>
<dbReference type="Pfam" id="PF08459">
    <property type="entry name" value="UvrC_RNaseH_dom"/>
    <property type="match status" value="1"/>
</dbReference>
<keyword evidence="5 6" id="KW-0234">DNA repair</keyword>
<dbReference type="Proteomes" id="UP001501474">
    <property type="component" value="Unassembled WGS sequence"/>
</dbReference>
<evidence type="ECO:0000256" key="2">
    <source>
        <dbReference type="ARBA" id="ARBA00022763"/>
    </source>
</evidence>
<dbReference type="Pfam" id="PF22920">
    <property type="entry name" value="UvrC_RNaseH"/>
    <property type="match status" value="1"/>
</dbReference>
<accession>A0ABN3DV42</accession>
<dbReference type="PANTHER" id="PTHR30562:SF1">
    <property type="entry name" value="UVRABC SYSTEM PROTEIN C"/>
    <property type="match status" value="1"/>
</dbReference>
<dbReference type="Gene3D" id="4.10.860.10">
    <property type="entry name" value="UVR domain"/>
    <property type="match status" value="1"/>
</dbReference>
<dbReference type="NCBIfam" id="NF001824">
    <property type="entry name" value="PRK00558.1-5"/>
    <property type="match status" value="1"/>
</dbReference>
<organism evidence="11 12">
    <name type="scientific">Streptomyces indiaensis</name>
    <dbReference type="NCBI Taxonomy" id="284033"/>
    <lineage>
        <taxon>Bacteria</taxon>
        <taxon>Bacillati</taxon>
        <taxon>Actinomycetota</taxon>
        <taxon>Actinomycetes</taxon>
        <taxon>Kitasatosporales</taxon>
        <taxon>Streptomycetaceae</taxon>
        <taxon>Streptomyces</taxon>
    </lineage>
</organism>
<sequence>MADPSSYRPKPGEIPDSPGVYRFRDEHRRVIYVGKAKSLRQRLANYFQDLAGLHPRTRSMVTTAASVEWTVVSTEVEALQLEYSWIKEYDPRFNVKYRDDKSYPYLAVTMNEEYPRVQVMRGHKKKGVRYFGPYAHAWAIRDTVDLLLRVFPVRTCSAGVFKNAARTGRPCLLGYIGKCSAPCVGRVSAEEHRELAEEFCDFMTGRTSTYIRRLEKQMVEAADEMEYERAARLRDDIGALKKAMEKNAVVLADATDADLIAVAEDELEAAVQIFHVRGGRVRGQRGWVTDKVEEITTGALVEHALQQLYGEETGDAVPKEVLVPALPDPVEPVQEWLAGRRGSGVSLRIPQRGDKKALMETVQRNAQQALVLHKTKRASDLTTRSRALEEIADALDLDSAPLRIECYDISHLQGDDVVASMVVFEDGLARKSEYRRFQIKGFAGQDDVRSMHEVITRRFRRYLAEKEKTGEWTDGESAQPSVTDGEGAAAPVTGGGNAAAPMPHDDNAVAPMTDGNGDLVGTGPTEDDGRPKKFAYPPQLVVVDGGAPQVAAARRAMDELGIDDIAVCGLAKRLEEVWLPGDDDPVVLPRTSEGLYLLQRVRDEAHRFAITYQRTKRSKRFRSSPLDDVPGLGDTRKQALLKHFGSLKKLRSATIDQICEVPGIGRKTAETIAVALARSAPAAPAVNTATGEIMEEEPGTMGSSGEPVATGTPDERRGQET</sequence>
<evidence type="ECO:0000256" key="6">
    <source>
        <dbReference type="HAMAP-Rule" id="MF_00203"/>
    </source>
</evidence>
<comment type="similarity">
    <text evidence="6">Belongs to the UvrC family.</text>
</comment>
<evidence type="ECO:0000259" key="9">
    <source>
        <dbReference type="PROSITE" id="PS50164"/>
    </source>
</evidence>
<name>A0ABN3DV42_9ACTN</name>
<keyword evidence="3 6" id="KW-0228">DNA excision</keyword>
<dbReference type="PROSITE" id="PS50165">
    <property type="entry name" value="UVRC"/>
    <property type="match status" value="1"/>
</dbReference>
<comment type="caution">
    <text evidence="11">The sequence shown here is derived from an EMBL/GenBank/DDBJ whole genome shotgun (WGS) entry which is preliminary data.</text>
</comment>
<feature type="region of interest" description="Disordered" evidence="7">
    <location>
        <begin position="469"/>
        <end position="532"/>
    </location>
</feature>
<comment type="subcellular location">
    <subcellularLocation>
        <location evidence="6">Cytoplasm</location>
    </subcellularLocation>
</comment>
<evidence type="ECO:0000259" key="10">
    <source>
        <dbReference type="PROSITE" id="PS50165"/>
    </source>
</evidence>
<gene>
    <name evidence="6 11" type="primary">uvrC</name>
    <name evidence="11" type="ORF">GCM10010104_42550</name>
</gene>
<evidence type="ECO:0000259" key="8">
    <source>
        <dbReference type="PROSITE" id="PS50151"/>
    </source>
</evidence>
<dbReference type="Pfam" id="PF01541">
    <property type="entry name" value="GIY-YIG"/>
    <property type="match status" value="1"/>
</dbReference>
<feature type="region of interest" description="Disordered" evidence="7">
    <location>
        <begin position="694"/>
        <end position="721"/>
    </location>
</feature>
<feature type="domain" description="UvrC family homology region profile" evidence="10">
    <location>
        <begin position="259"/>
        <end position="485"/>
    </location>
</feature>
<evidence type="ECO:0000256" key="7">
    <source>
        <dbReference type="SAM" id="MobiDB-lite"/>
    </source>
</evidence>
<dbReference type="PROSITE" id="PS50151">
    <property type="entry name" value="UVR"/>
    <property type="match status" value="1"/>
</dbReference>
<dbReference type="SMART" id="SM00465">
    <property type="entry name" value="GIYc"/>
    <property type="match status" value="1"/>
</dbReference>
<dbReference type="PROSITE" id="PS50164">
    <property type="entry name" value="GIY_YIG"/>
    <property type="match status" value="1"/>
</dbReference>
<dbReference type="PANTHER" id="PTHR30562">
    <property type="entry name" value="UVRC/OXIDOREDUCTASE"/>
    <property type="match status" value="1"/>
</dbReference>
<dbReference type="Gene3D" id="1.10.150.20">
    <property type="entry name" value="5' to 3' exonuclease, C-terminal subdomain"/>
    <property type="match status" value="1"/>
</dbReference>
<dbReference type="RefSeq" id="WP_234847345.1">
    <property type="nucleotide sequence ID" value="NZ_BAAART010000087.1"/>
</dbReference>
<evidence type="ECO:0000256" key="3">
    <source>
        <dbReference type="ARBA" id="ARBA00022769"/>
    </source>
</evidence>
<dbReference type="InterPro" id="IPR047296">
    <property type="entry name" value="GIY-YIG_UvrC_Cho"/>
</dbReference>
<evidence type="ECO:0000256" key="4">
    <source>
        <dbReference type="ARBA" id="ARBA00022881"/>
    </source>
</evidence>
<dbReference type="SUPFAM" id="SSF46600">
    <property type="entry name" value="C-terminal UvrC-binding domain of UvrB"/>
    <property type="match status" value="1"/>
</dbReference>
<protein>
    <recommendedName>
        <fullName evidence="6">UvrABC system protein C</fullName>
        <shortName evidence="6">Protein UvrC</shortName>
    </recommendedName>
    <alternativeName>
        <fullName evidence="6">Excinuclease ABC subunit C</fullName>
    </alternativeName>
</protein>
<dbReference type="InterPro" id="IPR004791">
    <property type="entry name" value="UvrC"/>
</dbReference>
<dbReference type="Pfam" id="PF14520">
    <property type="entry name" value="HHH_5"/>
    <property type="match status" value="1"/>
</dbReference>
<dbReference type="InterPro" id="IPR001943">
    <property type="entry name" value="UVR_dom"/>
</dbReference>
<dbReference type="InterPro" id="IPR038476">
    <property type="entry name" value="UvrC_RNase_H_dom_sf"/>
</dbReference>
<dbReference type="SUPFAM" id="SSF82771">
    <property type="entry name" value="GIY-YIG endonuclease"/>
    <property type="match status" value="1"/>
</dbReference>
<keyword evidence="2 6" id="KW-0227">DNA damage</keyword>
<dbReference type="InterPro" id="IPR003583">
    <property type="entry name" value="Hlx-hairpin-Hlx_DNA-bd_motif"/>
</dbReference>
<dbReference type="NCBIfam" id="TIGR00194">
    <property type="entry name" value="uvrC"/>
    <property type="match status" value="1"/>
</dbReference>
<comment type="subunit">
    <text evidence="6">Interacts with UvrB in an incision complex.</text>
</comment>